<name>A0A1F6P0V5_9BACT</name>
<accession>A0A1F6P0V5</accession>
<keyword evidence="6 7" id="KW-0472">Membrane</keyword>
<dbReference type="GO" id="GO:0005886">
    <property type="term" value="C:plasma membrane"/>
    <property type="evidence" value="ECO:0007669"/>
    <property type="project" value="UniProtKB-SubCell"/>
</dbReference>
<evidence type="ECO:0000256" key="6">
    <source>
        <dbReference type="ARBA" id="ARBA00023136"/>
    </source>
</evidence>
<keyword evidence="5 7" id="KW-1133">Transmembrane helix</keyword>
<feature type="transmembrane region" description="Helical" evidence="7">
    <location>
        <begin position="114"/>
        <end position="132"/>
    </location>
</feature>
<dbReference type="InterPro" id="IPR010627">
    <property type="entry name" value="Prepilin_pept_A24_N"/>
</dbReference>
<feature type="transmembrane region" description="Helical" evidence="7">
    <location>
        <begin position="83"/>
        <end position="102"/>
    </location>
</feature>
<dbReference type="Proteomes" id="UP000178490">
    <property type="component" value="Unassembled WGS sequence"/>
</dbReference>
<dbReference type="Gene3D" id="1.20.120.1220">
    <property type="match status" value="1"/>
</dbReference>
<protein>
    <recommendedName>
        <fullName evidence="12">Prepilin peptidase</fullName>
    </recommendedName>
</protein>
<feature type="transmembrane region" description="Helical" evidence="7">
    <location>
        <begin position="241"/>
        <end position="264"/>
    </location>
</feature>
<dbReference type="PANTHER" id="PTHR30487:SF0">
    <property type="entry name" value="PREPILIN LEADER PEPTIDASE_N-METHYLTRANSFERASE-RELATED"/>
    <property type="match status" value="1"/>
</dbReference>
<feature type="transmembrane region" description="Helical" evidence="7">
    <location>
        <begin position="6"/>
        <end position="30"/>
    </location>
</feature>
<evidence type="ECO:0008006" key="12">
    <source>
        <dbReference type="Google" id="ProtNLM"/>
    </source>
</evidence>
<keyword evidence="4 7" id="KW-0812">Transmembrane</keyword>
<dbReference type="GO" id="GO:0004190">
    <property type="term" value="F:aspartic-type endopeptidase activity"/>
    <property type="evidence" value="ECO:0007669"/>
    <property type="project" value="InterPro"/>
</dbReference>
<evidence type="ECO:0000256" key="7">
    <source>
        <dbReference type="SAM" id="Phobius"/>
    </source>
</evidence>
<evidence type="ECO:0000259" key="8">
    <source>
        <dbReference type="Pfam" id="PF01478"/>
    </source>
</evidence>
<dbReference type="PANTHER" id="PTHR30487">
    <property type="entry name" value="TYPE 4 PREPILIN-LIKE PROTEINS LEADER PEPTIDE-PROCESSING ENZYME"/>
    <property type="match status" value="1"/>
</dbReference>
<dbReference type="Pfam" id="PF01478">
    <property type="entry name" value="Peptidase_A24"/>
    <property type="match status" value="1"/>
</dbReference>
<feature type="transmembrane region" description="Helical" evidence="7">
    <location>
        <begin position="165"/>
        <end position="183"/>
    </location>
</feature>
<dbReference type="EMBL" id="MFRC01000025">
    <property type="protein sequence ID" value="OGH89787.1"/>
    <property type="molecule type" value="Genomic_DNA"/>
</dbReference>
<proteinExistence type="inferred from homology"/>
<evidence type="ECO:0000313" key="11">
    <source>
        <dbReference type="Proteomes" id="UP000178490"/>
    </source>
</evidence>
<reference evidence="10 11" key="1">
    <citation type="journal article" date="2016" name="Nat. Commun.">
        <title>Thousands of microbial genomes shed light on interconnected biogeochemical processes in an aquifer system.</title>
        <authorList>
            <person name="Anantharaman K."/>
            <person name="Brown C.T."/>
            <person name="Hug L.A."/>
            <person name="Sharon I."/>
            <person name="Castelle C.J."/>
            <person name="Probst A.J."/>
            <person name="Thomas B.C."/>
            <person name="Singh A."/>
            <person name="Wilkins M.J."/>
            <person name="Karaoz U."/>
            <person name="Brodie E.L."/>
            <person name="Williams K.H."/>
            <person name="Hubbard S.S."/>
            <person name="Banfield J.F."/>
        </authorList>
    </citation>
    <scope>NUCLEOTIDE SEQUENCE [LARGE SCALE GENOMIC DNA]</scope>
</reference>
<dbReference type="Pfam" id="PF06750">
    <property type="entry name" value="A24_N_bact"/>
    <property type="match status" value="1"/>
</dbReference>
<evidence type="ECO:0000256" key="4">
    <source>
        <dbReference type="ARBA" id="ARBA00022692"/>
    </source>
</evidence>
<feature type="transmembrane region" description="Helical" evidence="7">
    <location>
        <begin position="139"/>
        <end position="159"/>
    </location>
</feature>
<gene>
    <name evidence="10" type="ORF">A2537_02295</name>
</gene>
<dbReference type="InterPro" id="IPR050882">
    <property type="entry name" value="Prepilin_peptidase/N-MTase"/>
</dbReference>
<evidence type="ECO:0000259" key="9">
    <source>
        <dbReference type="Pfam" id="PF06750"/>
    </source>
</evidence>
<feature type="domain" description="Prepilin type IV endopeptidase peptidase" evidence="8">
    <location>
        <begin position="122"/>
        <end position="225"/>
    </location>
</feature>
<comment type="subcellular location">
    <subcellularLocation>
        <location evidence="1">Cell membrane</location>
        <topology evidence="1">Multi-pass membrane protein</topology>
    </subcellularLocation>
</comment>
<feature type="transmembrane region" description="Helical" evidence="7">
    <location>
        <begin position="204"/>
        <end position="229"/>
    </location>
</feature>
<evidence type="ECO:0000256" key="2">
    <source>
        <dbReference type="ARBA" id="ARBA00005801"/>
    </source>
</evidence>
<evidence type="ECO:0000313" key="10">
    <source>
        <dbReference type="EMBL" id="OGH89787.1"/>
    </source>
</evidence>
<evidence type="ECO:0000256" key="5">
    <source>
        <dbReference type="ARBA" id="ARBA00022989"/>
    </source>
</evidence>
<dbReference type="AlphaFoldDB" id="A0A1F6P0V5"/>
<keyword evidence="3" id="KW-1003">Cell membrane</keyword>
<comment type="similarity">
    <text evidence="2">Belongs to the peptidase A24 family.</text>
</comment>
<dbReference type="GO" id="GO:0006465">
    <property type="term" value="P:signal peptide processing"/>
    <property type="evidence" value="ECO:0007669"/>
    <property type="project" value="TreeGrafter"/>
</dbReference>
<evidence type="ECO:0000256" key="3">
    <source>
        <dbReference type="ARBA" id="ARBA00022475"/>
    </source>
</evidence>
<organism evidence="10 11">
    <name type="scientific">Candidatus Magasanikbacteria bacterium RIFOXYD2_FULL_36_9</name>
    <dbReference type="NCBI Taxonomy" id="1798707"/>
    <lineage>
        <taxon>Bacteria</taxon>
        <taxon>Candidatus Magasanikiibacteriota</taxon>
    </lineage>
</organism>
<sequence length="269" mass="30609">MLDLGSYVVLLGGIIYFFVFILGLILGSFLNSWMWRVRDNIKILSNSRSMCPNCRYQLAWYENIPVISWLALRAHCRNCKKTIHWSYPVVELSSGLLMMYIVQQHLKLVHFSEWTLLRDVSFLTLLIIIFVYDLRYKIILSRVVWAGTIIGLLINIFVLNFSADTYLLGMIIGGGFFLLQFVISRGRWIGGGDVRMGVMMGAWLGWQNTLLALFIAYVLGALIGLGLMLFKKVDGKTEVPFGVFLAVGTLVALYHGTTIINWYVNLIGF</sequence>
<feature type="domain" description="Prepilin peptidase A24 N-terminal" evidence="9">
    <location>
        <begin position="21"/>
        <end position="102"/>
    </location>
</feature>
<dbReference type="InterPro" id="IPR000045">
    <property type="entry name" value="Prepilin_IV_endopep_pep"/>
</dbReference>
<evidence type="ECO:0000256" key="1">
    <source>
        <dbReference type="ARBA" id="ARBA00004651"/>
    </source>
</evidence>
<comment type="caution">
    <text evidence="10">The sequence shown here is derived from an EMBL/GenBank/DDBJ whole genome shotgun (WGS) entry which is preliminary data.</text>
</comment>